<reference evidence="3 4" key="1">
    <citation type="submission" date="2019-03" db="EMBL/GenBank/DDBJ databases">
        <authorList>
            <person name="Gaulin E."/>
            <person name="Dumas B."/>
        </authorList>
    </citation>
    <scope>NUCLEOTIDE SEQUENCE [LARGE SCALE GENOMIC DNA]</scope>
    <source>
        <strain evidence="3">CBS 568.67</strain>
    </source>
</reference>
<gene>
    <name evidence="3" type="primary">Aste57867_10025</name>
    <name evidence="2" type="ORF">As57867_009986</name>
    <name evidence="3" type="ORF">ASTE57867_10025</name>
</gene>
<evidence type="ECO:0000313" key="4">
    <source>
        <dbReference type="Proteomes" id="UP000332933"/>
    </source>
</evidence>
<feature type="transmembrane region" description="Helical" evidence="1">
    <location>
        <begin position="21"/>
        <end position="42"/>
    </location>
</feature>
<protein>
    <submittedName>
        <fullName evidence="3">Aste57867_10025 protein</fullName>
    </submittedName>
</protein>
<evidence type="ECO:0000313" key="2">
    <source>
        <dbReference type="EMBL" id="KAF0699417.1"/>
    </source>
</evidence>
<keyword evidence="1" id="KW-0472">Membrane</keyword>
<keyword evidence="1" id="KW-0812">Transmembrane</keyword>
<dbReference type="EMBL" id="CAADRA010005200">
    <property type="protein sequence ID" value="VFT86903.1"/>
    <property type="molecule type" value="Genomic_DNA"/>
</dbReference>
<evidence type="ECO:0000256" key="1">
    <source>
        <dbReference type="SAM" id="Phobius"/>
    </source>
</evidence>
<keyword evidence="1" id="KW-1133">Transmembrane helix</keyword>
<dbReference type="OrthoDB" id="64079at2759"/>
<organism evidence="3 4">
    <name type="scientific">Aphanomyces stellatus</name>
    <dbReference type="NCBI Taxonomy" id="120398"/>
    <lineage>
        <taxon>Eukaryota</taxon>
        <taxon>Sar</taxon>
        <taxon>Stramenopiles</taxon>
        <taxon>Oomycota</taxon>
        <taxon>Saprolegniomycetes</taxon>
        <taxon>Saprolegniales</taxon>
        <taxon>Verrucalvaceae</taxon>
        <taxon>Aphanomyces</taxon>
    </lineage>
</organism>
<reference evidence="2" key="2">
    <citation type="submission" date="2019-06" db="EMBL/GenBank/DDBJ databases">
        <title>Genomics analysis of Aphanomyces spp. identifies a new class of oomycete effector associated with host adaptation.</title>
        <authorList>
            <person name="Gaulin E."/>
        </authorList>
    </citation>
    <scope>NUCLEOTIDE SEQUENCE</scope>
    <source>
        <strain evidence="2">CBS 578.67</strain>
    </source>
</reference>
<proteinExistence type="predicted"/>
<dbReference type="AlphaFoldDB" id="A0A485KQ06"/>
<dbReference type="Proteomes" id="UP000332933">
    <property type="component" value="Unassembled WGS sequence"/>
</dbReference>
<sequence length="172" mass="19557">MRISYRGDPISMVLSKKAHKLVLRGGLEAALLLLYGAPQFIIGRSVQDVEYFRLICSSLVTTAACLTTTNAGVLAFVHCVFHIYSNASGPWSAWMDTIFLIARLVSFERLLSVILFPRVSYEARLRDNTVKLKRFFHLHDPSRVGEAESLLLEYIGNEPLLFHQLRQKRPSY</sequence>
<evidence type="ECO:0000313" key="3">
    <source>
        <dbReference type="EMBL" id="VFT86903.1"/>
    </source>
</evidence>
<dbReference type="EMBL" id="VJMH01005179">
    <property type="protein sequence ID" value="KAF0699417.1"/>
    <property type="molecule type" value="Genomic_DNA"/>
</dbReference>
<accession>A0A485KQ06</accession>
<keyword evidence="4" id="KW-1185">Reference proteome</keyword>
<name>A0A485KQ06_9STRA</name>